<evidence type="ECO:0000256" key="3">
    <source>
        <dbReference type="ARBA" id="ARBA00022475"/>
    </source>
</evidence>
<gene>
    <name evidence="9" type="ORF">THTE_2410</name>
</gene>
<keyword evidence="4 7" id="KW-0812">Transmembrane</keyword>
<dbReference type="GO" id="GO:0005886">
    <property type="term" value="C:plasma membrane"/>
    <property type="evidence" value="ECO:0007669"/>
    <property type="project" value="UniProtKB-SubCell"/>
</dbReference>
<feature type="domain" description="Membrane transport protein MMPL" evidence="8">
    <location>
        <begin position="45"/>
        <end position="408"/>
    </location>
</feature>
<evidence type="ECO:0000313" key="10">
    <source>
        <dbReference type="Proteomes" id="UP000215086"/>
    </source>
</evidence>
<evidence type="ECO:0000256" key="6">
    <source>
        <dbReference type="ARBA" id="ARBA00023136"/>
    </source>
</evidence>
<feature type="transmembrane region" description="Helical" evidence="7">
    <location>
        <begin position="335"/>
        <end position="358"/>
    </location>
</feature>
<dbReference type="PANTHER" id="PTHR33406:SF6">
    <property type="entry name" value="MEMBRANE PROTEIN YDGH-RELATED"/>
    <property type="match status" value="1"/>
</dbReference>
<dbReference type="KEGG" id="ttf:THTE_2410"/>
<comment type="similarity">
    <text evidence="2">Belongs to the resistance-nodulation-cell division (RND) (TC 2.A.6) family. MmpL subfamily.</text>
</comment>
<accession>A0A286RGF1</accession>
<dbReference type="Pfam" id="PF03176">
    <property type="entry name" value="MMPL"/>
    <property type="match status" value="2"/>
</dbReference>
<dbReference type="AlphaFoldDB" id="A0A286RGF1"/>
<keyword evidence="10" id="KW-1185">Reference proteome</keyword>
<comment type="subcellular location">
    <subcellularLocation>
        <location evidence="1">Cell membrane</location>
        <topology evidence="1">Multi-pass membrane protein</topology>
    </subcellularLocation>
</comment>
<dbReference type="PANTHER" id="PTHR33406">
    <property type="entry name" value="MEMBRANE PROTEIN MJ1562-RELATED"/>
    <property type="match status" value="1"/>
</dbReference>
<sequence>MFRYFSQFVTRYWPLIFVGWGAIFLILHFAAPVWDEVARDGDFAYLPDQAASVQGEKLRAAAFGKSESQSEVVVVLARRDGPLSAADLAFSERIVETFQPKEGEQTPIVSVTGPTAQVVGKKLKSPVTDRGQAALVILQMRGEIMAIENMKPLAEIYRKLDELAQSPEKPAGLEIGVTGSGAVGTEMLIAAEESIRNTEWATIGLIIIILLVVYRAPLLAAVPLIALAVAVFTAFDVLAILAGISLKTGWFEFAVFKTTKIFVVVVLFGSGTDYCLFLIARYKEELSKGAGIIDAAASALDAVSAALLASAWTTILGLGMMIFSDFGKFRNGGPAIAVALIVALAACFTLAPAILCVLGKKVFWPFRVDLDSGEESDDIRLGRRSIVGARFQGLWNFLGERVLRRPGLILVGSLLVMAPFVWNARSIDLTYDLLSELGPDRRCVQGTALLREYFPAGETGPVTILAYHPKADFLEGPDRFRLLRELTQAIYSMEYTASDGTRFKPIQSVRSLVDPLGEGAGGSALVSGVVRARARAMYVAQQEPYRGKVTRLDVIFPYDPFSVESIYLLDALENYLNQWASSHSDWNGARFYFIGTTPGIRDLRAVTLSDQQLIQRLVPLAVLFVLILILRRPVLSVFLVLSVIWGYYVTLGITELVFSWIRGATYHGLDWKLPTFLFVILVAVGEDYNIYLVTRVLEEQAKYGFAEGLKSALRKTGGIITSCGIIMAGTFIAMISGSLRTMHQLGFALALGVLLDTFVIRTILVPCIIVLLARYLPGWPWKKAAETTTGAREVHLEPHLQSEIPVQSRR</sequence>
<proteinExistence type="inferred from homology"/>
<evidence type="ECO:0000256" key="5">
    <source>
        <dbReference type="ARBA" id="ARBA00022989"/>
    </source>
</evidence>
<evidence type="ECO:0000256" key="2">
    <source>
        <dbReference type="ARBA" id="ARBA00010157"/>
    </source>
</evidence>
<organism evidence="9 10">
    <name type="scientific">Thermogutta terrifontis</name>
    <dbReference type="NCBI Taxonomy" id="1331910"/>
    <lineage>
        <taxon>Bacteria</taxon>
        <taxon>Pseudomonadati</taxon>
        <taxon>Planctomycetota</taxon>
        <taxon>Planctomycetia</taxon>
        <taxon>Pirellulales</taxon>
        <taxon>Thermoguttaceae</taxon>
        <taxon>Thermogutta</taxon>
    </lineage>
</organism>
<feature type="transmembrane region" description="Helical" evidence="7">
    <location>
        <begin position="637"/>
        <end position="661"/>
    </location>
</feature>
<evidence type="ECO:0000256" key="7">
    <source>
        <dbReference type="SAM" id="Phobius"/>
    </source>
</evidence>
<feature type="transmembrane region" description="Helical" evidence="7">
    <location>
        <begin position="718"/>
        <end position="739"/>
    </location>
</feature>
<feature type="transmembrane region" description="Helical" evidence="7">
    <location>
        <begin position="407"/>
        <end position="424"/>
    </location>
</feature>
<keyword evidence="5 7" id="KW-1133">Transmembrane helix</keyword>
<dbReference type="Proteomes" id="UP000215086">
    <property type="component" value="Chromosome"/>
</dbReference>
<feature type="transmembrane region" description="Helical" evidence="7">
    <location>
        <begin position="673"/>
        <end position="697"/>
    </location>
</feature>
<feature type="transmembrane region" description="Helical" evidence="7">
    <location>
        <begin position="292"/>
        <end position="323"/>
    </location>
</feature>
<feature type="domain" description="Membrane transport protein MMPL" evidence="8">
    <location>
        <begin position="547"/>
        <end position="784"/>
    </location>
</feature>
<evidence type="ECO:0000256" key="1">
    <source>
        <dbReference type="ARBA" id="ARBA00004651"/>
    </source>
</evidence>
<keyword evidence="6 7" id="KW-0472">Membrane</keyword>
<reference evidence="9 10" key="1">
    <citation type="journal article" name="Front. Microbiol.">
        <title>Sugar Metabolism of the First Thermophilic Planctomycete Thermogutta terrifontis: Comparative Genomic and Transcriptomic Approaches.</title>
        <authorList>
            <person name="Elcheninov A.G."/>
            <person name="Menzel P."/>
            <person name="Gudbergsdottir S.R."/>
            <person name="Slesarev A.I."/>
            <person name="Kadnikov V.V."/>
            <person name="Krogh A."/>
            <person name="Bonch-Osmolovskaya E.A."/>
            <person name="Peng X."/>
            <person name="Kublanov I.V."/>
        </authorList>
    </citation>
    <scope>NUCLEOTIDE SEQUENCE [LARGE SCALE GENOMIC DNA]</scope>
    <source>
        <strain evidence="9 10">R1</strain>
    </source>
</reference>
<feature type="transmembrane region" description="Helical" evidence="7">
    <location>
        <begin position="261"/>
        <end position="280"/>
    </location>
</feature>
<name>A0A286RGF1_9BACT</name>
<dbReference type="InterPro" id="IPR004869">
    <property type="entry name" value="MMPL_dom"/>
</dbReference>
<feature type="transmembrane region" description="Helical" evidence="7">
    <location>
        <begin position="224"/>
        <end position="246"/>
    </location>
</feature>
<protein>
    <submittedName>
        <fullName evidence="9">Membrane protein actII-3</fullName>
    </submittedName>
</protein>
<evidence type="ECO:0000256" key="4">
    <source>
        <dbReference type="ARBA" id="ARBA00022692"/>
    </source>
</evidence>
<dbReference type="InterPro" id="IPR050545">
    <property type="entry name" value="Mycobact_MmpL"/>
</dbReference>
<dbReference type="Gene3D" id="1.20.1640.10">
    <property type="entry name" value="Multidrug efflux transporter AcrB transmembrane domain"/>
    <property type="match status" value="2"/>
</dbReference>
<dbReference type="RefSeq" id="WP_168175825.1">
    <property type="nucleotide sequence ID" value="NZ_CP018477.1"/>
</dbReference>
<evidence type="ECO:0000313" key="9">
    <source>
        <dbReference type="EMBL" id="ASV75012.1"/>
    </source>
</evidence>
<dbReference type="EMBL" id="CP018477">
    <property type="protein sequence ID" value="ASV75012.1"/>
    <property type="molecule type" value="Genomic_DNA"/>
</dbReference>
<keyword evidence="3" id="KW-1003">Cell membrane</keyword>
<evidence type="ECO:0000259" key="8">
    <source>
        <dbReference type="Pfam" id="PF03176"/>
    </source>
</evidence>
<feature type="transmembrane region" description="Helical" evidence="7">
    <location>
        <begin position="613"/>
        <end position="630"/>
    </location>
</feature>
<feature type="transmembrane region" description="Helical" evidence="7">
    <location>
        <begin position="745"/>
        <end position="773"/>
    </location>
</feature>
<feature type="transmembrane region" description="Helical" evidence="7">
    <location>
        <begin position="200"/>
        <end position="217"/>
    </location>
</feature>
<dbReference type="SUPFAM" id="SSF82866">
    <property type="entry name" value="Multidrug efflux transporter AcrB transmembrane domain"/>
    <property type="match status" value="2"/>
</dbReference>
<feature type="transmembrane region" description="Helical" evidence="7">
    <location>
        <begin position="12"/>
        <end position="34"/>
    </location>
</feature>